<feature type="compositionally biased region" description="Basic and acidic residues" evidence="1">
    <location>
        <begin position="1"/>
        <end position="12"/>
    </location>
</feature>
<keyword evidence="2" id="KW-1133">Transmembrane helix</keyword>
<feature type="region of interest" description="Disordered" evidence="1">
    <location>
        <begin position="1"/>
        <end position="26"/>
    </location>
</feature>
<evidence type="ECO:0000256" key="1">
    <source>
        <dbReference type="SAM" id="MobiDB-lite"/>
    </source>
</evidence>
<comment type="caution">
    <text evidence="3">The sequence shown here is derived from an EMBL/GenBank/DDBJ whole genome shotgun (WGS) entry which is preliminary data.</text>
</comment>
<proteinExistence type="predicted"/>
<dbReference type="OrthoDB" id="5456766at2"/>
<evidence type="ECO:0000313" key="3">
    <source>
        <dbReference type="EMBL" id="EFV43551.1"/>
    </source>
</evidence>
<feature type="transmembrane region" description="Helical" evidence="2">
    <location>
        <begin position="132"/>
        <end position="153"/>
    </location>
</feature>
<dbReference type="STRING" id="563192.HMPREF0179_02670"/>
<dbReference type="Proteomes" id="UP000006034">
    <property type="component" value="Unassembled WGS sequence"/>
</dbReference>
<dbReference type="HOGENOM" id="CLU_1700809_0_0_7"/>
<reference evidence="3 4" key="1">
    <citation type="submission" date="2010-10" db="EMBL/GenBank/DDBJ databases">
        <authorList>
            <consortium name="The Broad Institute Genome Sequencing Platform"/>
            <person name="Ward D."/>
            <person name="Earl A."/>
            <person name="Feldgarden M."/>
            <person name="Young S.K."/>
            <person name="Gargeya S."/>
            <person name="Zeng Q."/>
            <person name="Alvarado L."/>
            <person name="Berlin A."/>
            <person name="Bochicchio J."/>
            <person name="Chapman S.B."/>
            <person name="Chen Z."/>
            <person name="Freedman E."/>
            <person name="Gellesch M."/>
            <person name="Goldberg J."/>
            <person name="Griggs A."/>
            <person name="Gujja S."/>
            <person name="Heilman E."/>
            <person name="Heiman D."/>
            <person name="Howarth C."/>
            <person name="Mehta T."/>
            <person name="Neiman D."/>
            <person name="Pearson M."/>
            <person name="Roberts A."/>
            <person name="Saif S."/>
            <person name="Shea T."/>
            <person name="Shenoy N."/>
            <person name="Sisk P."/>
            <person name="Stolte C."/>
            <person name="Sykes S."/>
            <person name="White J."/>
            <person name="Yandava C."/>
            <person name="Allen-Vercoe E."/>
            <person name="Sibley C."/>
            <person name="Ambrose C.E."/>
            <person name="Strauss J."/>
            <person name="Daigneault M."/>
            <person name="Haas B."/>
            <person name="Nusbaum C."/>
            <person name="Birren B."/>
        </authorList>
    </citation>
    <scope>NUCLEOTIDE SEQUENCE [LARGE SCALE GENOMIC DNA]</scope>
    <source>
        <strain evidence="3 4">3_1_6</strain>
    </source>
</reference>
<reference evidence="3 4" key="2">
    <citation type="submission" date="2013-04" db="EMBL/GenBank/DDBJ databases">
        <title>The Genome Sequence of Bilophila wadsworthia 3_1_6.</title>
        <authorList>
            <consortium name="The Broad Institute Genomics Platform"/>
            <person name="Earl A."/>
            <person name="Ward D."/>
            <person name="Feldgarden M."/>
            <person name="Gevers D."/>
            <person name="Sibley C."/>
            <person name="Strauss J."/>
            <person name="Allen-Vercoe E."/>
            <person name="Walker B."/>
            <person name="Young S."/>
            <person name="Zeng Q."/>
            <person name="Gargeya S."/>
            <person name="Fitzgerald M."/>
            <person name="Haas B."/>
            <person name="Abouelleil A."/>
            <person name="Allen A.W."/>
            <person name="Alvarado L."/>
            <person name="Arachchi H.M."/>
            <person name="Berlin A.M."/>
            <person name="Chapman S.B."/>
            <person name="Gainer-Dewar J."/>
            <person name="Goldberg J."/>
            <person name="Griggs A."/>
            <person name="Gujja S."/>
            <person name="Hansen M."/>
            <person name="Howarth C."/>
            <person name="Imamovic A."/>
            <person name="Ireland A."/>
            <person name="Larimer J."/>
            <person name="McCowan C."/>
            <person name="Murphy C."/>
            <person name="Pearson M."/>
            <person name="Poon T.W."/>
            <person name="Priest M."/>
            <person name="Roberts A."/>
            <person name="Saif S."/>
            <person name="Shea T."/>
            <person name="Sisk P."/>
            <person name="Sykes S."/>
            <person name="Wortman J."/>
            <person name="Nusbaum C."/>
            <person name="Birren B."/>
        </authorList>
    </citation>
    <scope>NUCLEOTIDE SEQUENCE [LARGE SCALE GENOMIC DNA]</scope>
    <source>
        <strain evidence="3 4">3_1_6</strain>
    </source>
</reference>
<dbReference type="AlphaFoldDB" id="E5Y902"/>
<dbReference type="eggNOG" id="ENOG5033G65">
    <property type="taxonomic scope" value="Bacteria"/>
</dbReference>
<accession>E5Y902</accession>
<sequence>MTDTEHTTHPEEAPGTQTETKSSLPDGIGLSLEQVQRMLVKTHKTVVDDHDPILMVVTILNAHLTEVDKLQARHREGLARLMADKTGAYVSGVQAAVGQLTDSLSSASVEGIRKVFDEHAARLKLFKSNITWLAAIVAVSALLNMAVFVLGGLR</sequence>
<dbReference type="RefSeq" id="WP_005028695.1">
    <property type="nucleotide sequence ID" value="NZ_KE150238.1"/>
</dbReference>
<evidence type="ECO:0000256" key="2">
    <source>
        <dbReference type="SAM" id="Phobius"/>
    </source>
</evidence>
<name>E5Y902_BILW3</name>
<dbReference type="EMBL" id="ADCP02000001">
    <property type="protein sequence ID" value="EFV43551.1"/>
    <property type="molecule type" value="Genomic_DNA"/>
</dbReference>
<protein>
    <recommendedName>
        <fullName evidence="5">Transcriptional activator TraM</fullName>
    </recommendedName>
</protein>
<keyword evidence="2" id="KW-0812">Transmembrane</keyword>
<keyword evidence="2" id="KW-0472">Membrane</keyword>
<organism evidence="3 4">
    <name type="scientific">Bilophila wadsworthia (strain 3_1_6)</name>
    <dbReference type="NCBI Taxonomy" id="563192"/>
    <lineage>
        <taxon>Bacteria</taxon>
        <taxon>Pseudomonadati</taxon>
        <taxon>Thermodesulfobacteriota</taxon>
        <taxon>Desulfovibrionia</taxon>
        <taxon>Desulfovibrionales</taxon>
        <taxon>Desulfovibrionaceae</taxon>
        <taxon>Bilophila</taxon>
    </lineage>
</organism>
<keyword evidence="4" id="KW-1185">Reference proteome</keyword>
<gene>
    <name evidence="3" type="ORF">HMPREF0179_02670</name>
</gene>
<evidence type="ECO:0000313" key="4">
    <source>
        <dbReference type="Proteomes" id="UP000006034"/>
    </source>
</evidence>
<evidence type="ECO:0008006" key="5">
    <source>
        <dbReference type="Google" id="ProtNLM"/>
    </source>
</evidence>
<dbReference type="GeneID" id="78084932"/>